<accession>A0A841DI75</accession>
<evidence type="ECO:0000256" key="5">
    <source>
        <dbReference type="ARBA" id="ARBA00022741"/>
    </source>
</evidence>
<comment type="catalytic activity">
    <reaction evidence="1">
        <text>ATP + protein L-histidine = ADP + protein N-phospho-L-histidine.</text>
        <dbReference type="EC" id="2.7.13.3"/>
    </reaction>
</comment>
<keyword evidence="3" id="KW-0597">Phosphoprotein</keyword>
<reference evidence="13 14" key="1">
    <citation type="submission" date="2020-08" db="EMBL/GenBank/DDBJ databases">
        <title>Sequencing the genomes of 1000 actinobacteria strains.</title>
        <authorList>
            <person name="Klenk H.-P."/>
        </authorList>
    </citation>
    <scope>NUCLEOTIDE SEQUENCE [LARGE SCALE GENOMIC DNA]</scope>
    <source>
        <strain evidence="13 14">DSM 17294</strain>
    </source>
</reference>
<evidence type="ECO:0000259" key="11">
    <source>
        <dbReference type="Pfam" id="PF07730"/>
    </source>
</evidence>
<keyword evidence="8" id="KW-0902">Two-component regulatory system</keyword>
<dbReference type="EC" id="2.7.13.3" evidence="2"/>
<keyword evidence="4" id="KW-0808">Transferase</keyword>
<keyword evidence="9" id="KW-1133">Transmembrane helix</keyword>
<feature type="transmembrane region" description="Helical" evidence="9">
    <location>
        <begin position="56"/>
        <end position="76"/>
    </location>
</feature>
<evidence type="ECO:0000256" key="2">
    <source>
        <dbReference type="ARBA" id="ARBA00012438"/>
    </source>
</evidence>
<keyword evidence="9" id="KW-0472">Membrane</keyword>
<feature type="domain" description="Histidine kinase/HSP90-like ATPase" evidence="10">
    <location>
        <begin position="336"/>
        <end position="418"/>
    </location>
</feature>
<dbReference type="GO" id="GO:0046983">
    <property type="term" value="F:protein dimerization activity"/>
    <property type="evidence" value="ECO:0007669"/>
    <property type="project" value="InterPro"/>
</dbReference>
<evidence type="ECO:0000259" key="12">
    <source>
        <dbReference type="Pfam" id="PF13796"/>
    </source>
</evidence>
<feature type="transmembrane region" description="Helical" evidence="9">
    <location>
        <begin position="119"/>
        <end position="152"/>
    </location>
</feature>
<evidence type="ECO:0000256" key="3">
    <source>
        <dbReference type="ARBA" id="ARBA00022553"/>
    </source>
</evidence>
<evidence type="ECO:0000256" key="1">
    <source>
        <dbReference type="ARBA" id="ARBA00000085"/>
    </source>
</evidence>
<dbReference type="InterPro" id="IPR003594">
    <property type="entry name" value="HATPase_dom"/>
</dbReference>
<evidence type="ECO:0000313" key="13">
    <source>
        <dbReference type="EMBL" id="MBB5978243.1"/>
    </source>
</evidence>
<dbReference type="InterPro" id="IPR025828">
    <property type="entry name" value="Put_sensor_dom"/>
</dbReference>
<name>A0A841DI75_9ACTN</name>
<keyword evidence="9" id="KW-0812">Transmembrane</keyword>
<dbReference type="CDD" id="cd16917">
    <property type="entry name" value="HATPase_UhpB-NarQ-NarX-like"/>
    <property type="match status" value="1"/>
</dbReference>
<dbReference type="PANTHER" id="PTHR24421">
    <property type="entry name" value="NITRATE/NITRITE SENSOR PROTEIN NARX-RELATED"/>
    <property type="match status" value="1"/>
</dbReference>
<feature type="transmembrane region" description="Helical" evidence="9">
    <location>
        <begin position="25"/>
        <end position="50"/>
    </location>
</feature>
<evidence type="ECO:0000256" key="4">
    <source>
        <dbReference type="ARBA" id="ARBA00022679"/>
    </source>
</evidence>
<evidence type="ECO:0000259" key="10">
    <source>
        <dbReference type="Pfam" id="PF02518"/>
    </source>
</evidence>
<feature type="domain" description="Putative sensor" evidence="12">
    <location>
        <begin position="28"/>
        <end position="206"/>
    </location>
</feature>
<keyword evidence="14" id="KW-1185">Reference proteome</keyword>
<dbReference type="InterPro" id="IPR036890">
    <property type="entry name" value="HATPase_C_sf"/>
</dbReference>
<evidence type="ECO:0000256" key="7">
    <source>
        <dbReference type="ARBA" id="ARBA00022840"/>
    </source>
</evidence>
<dbReference type="Gene3D" id="1.20.5.1930">
    <property type="match status" value="1"/>
</dbReference>
<protein>
    <recommendedName>
        <fullName evidence="2">histidine kinase</fullName>
        <ecNumber evidence="2">2.7.13.3</ecNumber>
    </recommendedName>
</protein>
<gene>
    <name evidence="13" type="ORF">HDA44_001584</name>
</gene>
<dbReference type="GO" id="GO:0016020">
    <property type="term" value="C:membrane"/>
    <property type="evidence" value="ECO:0007669"/>
    <property type="project" value="InterPro"/>
</dbReference>
<dbReference type="InterPro" id="IPR050482">
    <property type="entry name" value="Sensor_HK_TwoCompSys"/>
</dbReference>
<dbReference type="InterPro" id="IPR011712">
    <property type="entry name" value="Sig_transdc_His_kin_sub3_dim/P"/>
</dbReference>
<dbReference type="Pfam" id="PF02518">
    <property type="entry name" value="HATPase_c"/>
    <property type="match status" value="1"/>
</dbReference>
<dbReference type="Pfam" id="PF07730">
    <property type="entry name" value="HisKA_3"/>
    <property type="match status" value="1"/>
</dbReference>
<keyword evidence="5" id="KW-0547">Nucleotide-binding</keyword>
<evidence type="ECO:0000313" key="14">
    <source>
        <dbReference type="Proteomes" id="UP000558997"/>
    </source>
</evidence>
<feature type="transmembrane region" description="Helical" evidence="9">
    <location>
        <begin position="172"/>
        <end position="195"/>
    </location>
</feature>
<dbReference type="PANTHER" id="PTHR24421:SF10">
    <property type="entry name" value="NITRATE_NITRITE SENSOR PROTEIN NARQ"/>
    <property type="match status" value="1"/>
</dbReference>
<sequence>MDDPKTVWAALASPRYLISSWPWRVYGYLLSSVPAGALALGVLIGAAGIGALLSPIFIGIIMMMAFPLIGAGIGWFERWRAGLMLVDGIKSPHAKLPLGLTFRERYKFRRREQASMRALGYSVVYAVFVWPFSALFGGLGVAVLLITLATPFLAETDDVVMWSWKINSISEGLLFTVLFGPLFFAVSSYLLGVIAGAEVELAKAMLGPRQNELQRNLAEIRRSRLDLVDAFETERARIERHLHDGVQQRLVGLTMTLGLAELDLPEGEGRRLVVKAHSEAEAALADLRAAVRGIHPRVLVDHGIEAAVREVADRMPLPVVLSLSVPRLPPPIEAAAYFVVSEALSNVAKHAQATTCEVTGWIDRDQLVINVRDDGIGGATLGGGTGLTGLVTRLDALGGTLDVDSPPGGPTRLRMECPCRLGD</sequence>
<evidence type="ECO:0000256" key="9">
    <source>
        <dbReference type="SAM" id="Phobius"/>
    </source>
</evidence>
<dbReference type="EMBL" id="JACHNF010000001">
    <property type="protein sequence ID" value="MBB5978243.1"/>
    <property type="molecule type" value="Genomic_DNA"/>
</dbReference>
<keyword evidence="7" id="KW-0067">ATP-binding</keyword>
<dbReference type="Proteomes" id="UP000558997">
    <property type="component" value="Unassembled WGS sequence"/>
</dbReference>
<dbReference type="GO" id="GO:0000155">
    <property type="term" value="F:phosphorelay sensor kinase activity"/>
    <property type="evidence" value="ECO:0007669"/>
    <property type="project" value="InterPro"/>
</dbReference>
<dbReference type="AlphaFoldDB" id="A0A841DI75"/>
<proteinExistence type="predicted"/>
<dbReference type="Gene3D" id="3.30.565.10">
    <property type="entry name" value="Histidine kinase-like ATPase, C-terminal domain"/>
    <property type="match status" value="1"/>
</dbReference>
<dbReference type="GO" id="GO:0005524">
    <property type="term" value="F:ATP binding"/>
    <property type="evidence" value="ECO:0007669"/>
    <property type="project" value="UniProtKB-KW"/>
</dbReference>
<comment type="caution">
    <text evidence="13">The sequence shown here is derived from an EMBL/GenBank/DDBJ whole genome shotgun (WGS) entry which is preliminary data.</text>
</comment>
<dbReference type="RefSeq" id="WP_184832554.1">
    <property type="nucleotide sequence ID" value="NZ_BAAAVN010000004.1"/>
</dbReference>
<evidence type="ECO:0000256" key="6">
    <source>
        <dbReference type="ARBA" id="ARBA00022777"/>
    </source>
</evidence>
<feature type="domain" description="Signal transduction histidine kinase subgroup 3 dimerisation and phosphoacceptor" evidence="11">
    <location>
        <begin position="234"/>
        <end position="299"/>
    </location>
</feature>
<dbReference type="SUPFAM" id="SSF55874">
    <property type="entry name" value="ATPase domain of HSP90 chaperone/DNA topoisomerase II/histidine kinase"/>
    <property type="match status" value="1"/>
</dbReference>
<dbReference type="Pfam" id="PF13796">
    <property type="entry name" value="Sensor"/>
    <property type="match status" value="1"/>
</dbReference>
<keyword evidence="6 13" id="KW-0418">Kinase</keyword>
<organism evidence="13 14">
    <name type="scientific">Kribbella solani</name>
    <dbReference type="NCBI Taxonomy" id="236067"/>
    <lineage>
        <taxon>Bacteria</taxon>
        <taxon>Bacillati</taxon>
        <taxon>Actinomycetota</taxon>
        <taxon>Actinomycetes</taxon>
        <taxon>Propionibacteriales</taxon>
        <taxon>Kribbellaceae</taxon>
        <taxon>Kribbella</taxon>
    </lineage>
</organism>
<evidence type="ECO:0000256" key="8">
    <source>
        <dbReference type="ARBA" id="ARBA00023012"/>
    </source>
</evidence>